<reference evidence="1 2" key="1">
    <citation type="journal article" date="2014" name="PLoS Genet.">
        <title>Phylogenetically driven sequencing of extremely halophilic archaea reveals strategies for static and dynamic osmo-response.</title>
        <authorList>
            <person name="Becker E.A."/>
            <person name="Seitzer P.M."/>
            <person name="Tritt A."/>
            <person name="Larsen D."/>
            <person name="Krusor M."/>
            <person name="Yao A.I."/>
            <person name="Wu D."/>
            <person name="Madern D."/>
            <person name="Eisen J.A."/>
            <person name="Darling A.E."/>
            <person name="Facciotti M.T."/>
        </authorList>
    </citation>
    <scope>NUCLEOTIDE SEQUENCE [LARGE SCALE GENOMIC DNA]</scope>
    <source>
        <strain evidence="1 2">JCM 13916</strain>
    </source>
</reference>
<dbReference type="GO" id="GO:0004642">
    <property type="term" value="F:phosphoribosylformylglycinamidine synthase activity"/>
    <property type="evidence" value="ECO:0007669"/>
    <property type="project" value="UniProtKB-EC"/>
</dbReference>
<dbReference type="AlphaFoldDB" id="M0PRG4"/>
<name>M0PRG4_9EURY</name>
<gene>
    <name evidence="1" type="ORF">C462_06837</name>
</gene>
<dbReference type="EC" id="6.3.5.3" evidence="1"/>
<evidence type="ECO:0000313" key="1">
    <source>
        <dbReference type="EMBL" id="EMA71440.1"/>
    </source>
</evidence>
<proteinExistence type="predicted"/>
<dbReference type="STRING" id="1230455.C462_06837"/>
<accession>M0PRG4</accession>
<sequence length="62" mass="6431">GRLLVQTTDPEAVAAAVGDLPVFRIGDVTTDGALSLAVGDESVSLSADAVRDHRDVIERELA</sequence>
<feature type="non-terminal residue" evidence="1">
    <location>
        <position position="1"/>
    </location>
</feature>
<keyword evidence="1" id="KW-0436">Ligase</keyword>
<dbReference type="EMBL" id="AOJJ01000053">
    <property type="protein sequence ID" value="EMA71440.1"/>
    <property type="molecule type" value="Genomic_DNA"/>
</dbReference>
<dbReference type="PATRIC" id="fig|1230455.3.peg.1308"/>
<dbReference type="RefSeq" id="WP_007994659.1">
    <property type="nucleotide sequence ID" value="NZ_AOJJ01000053.1"/>
</dbReference>
<dbReference type="Proteomes" id="UP000011528">
    <property type="component" value="Unassembled WGS sequence"/>
</dbReference>
<comment type="caution">
    <text evidence="1">The sequence shown here is derived from an EMBL/GenBank/DDBJ whole genome shotgun (WGS) entry which is preliminary data.</text>
</comment>
<organism evidence="1 2">
    <name type="scientific">Halorubrum distributum JCM 13916</name>
    <dbReference type="NCBI Taxonomy" id="1230455"/>
    <lineage>
        <taxon>Archaea</taxon>
        <taxon>Methanobacteriati</taxon>
        <taxon>Methanobacteriota</taxon>
        <taxon>Stenosarchaea group</taxon>
        <taxon>Halobacteria</taxon>
        <taxon>Halobacteriales</taxon>
        <taxon>Haloferacaceae</taxon>
        <taxon>Halorubrum</taxon>
        <taxon>Halorubrum distributum group</taxon>
    </lineage>
</organism>
<protein>
    <submittedName>
        <fullName evidence="1">Phosphoribosylformylglycinamidine synthase II</fullName>
        <ecNumber evidence="1">6.3.5.3</ecNumber>
    </submittedName>
</protein>
<evidence type="ECO:0000313" key="2">
    <source>
        <dbReference type="Proteomes" id="UP000011528"/>
    </source>
</evidence>